<evidence type="ECO:0000256" key="3">
    <source>
        <dbReference type="ARBA" id="ARBA00022755"/>
    </source>
</evidence>
<sequence length="235" mass="24771">MNRKRTAILISGRGSNMTALIAAAADPAYPAEIVGVISDKADAAGLGIAAARGVPVQVVARGDFASKEAHDAAIDKALTKLGAEIVALAGYMRLLTTPFVEKWQGRMINIHPALLPLFKGLDSHKRALEAGMRVHGCTVHFVTPEMDDGPIIAQAAVPVMLGDDEAALSARVLKAEHRLYPMALRLVAEGKARMENGRVTLSGFVDNGDNAAAAIAAPSPLRDEVDLEQLARITP</sequence>
<keyword evidence="8" id="KW-1185">Reference proteome</keyword>
<dbReference type="RefSeq" id="WP_136355731.1">
    <property type="nucleotide sequence ID" value="NZ_SSNY01000003.1"/>
</dbReference>
<feature type="binding site" evidence="4">
    <location>
        <begin position="14"/>
        <end position="16"/>
    </location>
    <ligand>
        <name>N(1)-(5-phospho-beta-D-ribosyl)glycinamide</name>
        <dbReference type="ChEBI" id="CHEBI:143788"/>
    </ligand>
</feature>
<feature type="active site" description="Proton donor" evidence="4">
    <location>
        <position position="111"/>
    </location>
</feature>
<accession>A0ABY2Q9V1</accession>
<dbReference type="Pfam" id="PF00551">
    <property type="entry name" value="Formyl_trans_N"/>
    <property type="match status" value="1"/>
</dbReference>
<comment type="catalytic activity">
    <reaction evidence="4">
        <text>N(1)-(5-phospho-beta-D-ribosyl)glycinamide + (6R)-10-formyltetrahydrofolate = N(2)-formyl-N(1)-(5-phospho-beta-D-ribosyl)glycinamide + (6S)-5,6,7,8-tetrahydrofolate + H(+)</text>
        <dbReference type="Rhea" id="RHEA:15053"/>
        <dbReference type="ChEBI" id="CHEBI:15378"/>
        <dbReference type="ChEBI" id="CHEBI:57453"/>
        <dbReference type="ChEBI" id="CHEBI:143788"/>
        <dbReference type="ChEBI" id="CHEBI:147286"/>
        <dbReference type="ChEBI" id="CHEBI:195366"/>
        <dbReference type="EC" id="2.1.2.2"/>
    </reaction>
</comment>
<feature type="signal peptide" evidence="5">
    <location>
        <begin position="1"/>
        <end position="24"/>
    </location>
</feature>
<evidence type="ECO:0000256" key="5">
    <source>
        <dbReference type="SAM" id="SignalP"/>
    </source>
</evidence>
<dbReference type="NCBIfam" id="TIGR00639">
    <property type="entry name" value="PurN"/>
    <property type="match status" value="1"/>
</dbReference>
<protein>
    <recommendedName>
        <fullName evidence="4">Phosphoribosylglycinamide formyltransferase</fullName>
        <ecNumber evidence="4">2.1.2.2</ecNumber>
    </recommendedName>
    <alternativeName>
        <fullName evidence="4">5'-phosphoribosylglycinamide transformylase</fullName>
    </alternativeName>
    <alternativeName>
        <fullName evidence="4">GAR transformylase</fullName>
        <shortName evidence="4">GART</shortName>
    </alternativeName>
</protein>
<feature type="chain" id="PRO_5045699725" description="Phosphoribosylglycinamide formyltransferase" evidence="5">
    <location>
        <begin position="25"/>
        <end position="235"/>
    </location>
</feature>
<dbReference type="InterPro" id="IPR004607">
    <property type="entry name" value="GART"/>
</dbReference>
<evidence type="ECO:0000259" key="6">
    <source>
        <dbReference type="Pfam" id="PF00551"/>
    </source>
</evidence>
<dbReference type="PANTHER" id="PTHR43369">
    <property type="entry name" value="PHOSPHORIBOSYLGLYCINAMIDE FORMYLTRANSFERASE"/>
    <property type="match status" value="1"/>
</dbReference>
<evidence type="ECO:0000313" key="8">
    <source>
        <dbReference type="Proteomes" id="UP000306441"/>
    </source>
</evidence>
<name>A0ABY2Q9V1_9HYPH</name>
<dbReference type="HAMAP" id="MF_01930">
    <property type="entry name" value="PurN"/>
    <property type="match status" value="1"/>
</dbReference>
<feature type="site" description="Raises pKa of active site His" evidence="4">
    <location>
        <position position="147"/>
    </location>
</feature>
<evidence type="ECO:0000256" key="1">
    <source>
        <dbReference type="ARBA" id="ARBA00005054"/>
    </source>
</evidence>
<feature type="binding site" evidence="4">
    <location>
        <position position="67"/>
    </location>
    <ligand>
        <name>(6R)-10-formyltetrahydrofolate</name>
        <dbReference type="ChEBI" id="CHEBI:195366"/>
    </ligand>
</feature>
<dbReference type="CDD" id="cd08645">
    <property type="entry name" value="FMT_core_GART"/>
    <property type="match status" value="1"/>
</dbReference>
<feature type="binding site" evidence="4">
    <location>
        <position position="109"/>
    </location>
    <ligand>
        <name>(6R)-10-formyltetrahydrofolate</name>
        <dbReference type="ChEBI" id="CHEBI:195366"/>
    </ligand>
</feature>
<dbReference type="PANTHER" id="PTHR43369:SF2">
    <property type="entry name" value="PHOSPHORIBOSYLGLYCINAMIDE FORMYLTRANSFERASE"/>
    <property type="match status" value="1"/>
</dbReference>
<gene>
    <name evidence="4" type="primary">purN</name>
    <name evidence="7" type="ORF">E6C48_07725</name>
</gene>
<feature type="domain" description="Formyl transferase N-terminal" evidence="6">
    <location>
        <begin position="4"/>
        <end position="184"/>
    </location>
</feature>
<keyword evidence="3 4" id="KW-0658">Purine biosynthesis</keyword>
<organism evidence="7 8">
    <name type="scientific">Ollibium composti</name>
    <dbReference type="NCBI Taxonomy" id="2675109"/>
    <lineage>
        <taxon>Bacteria</taxon>
        <taxon>Pseudomonadati</taxon>
        <taxon>Pseudomonadota</taxon>
        <taxon>Alphaproteobacteria</taxon>
        <taxon>Hyphomicrobiales</taxon>
        <taxon>Phyllobacteriaceae</taxon>
        <taxon>Ollibium</taxon>
    </lineage>
</organism>
<comment type="pathway">
    <text evidence="1 4">Purine metabolism; IMP biosynthesis via de novo pathway; N(2)-formyl-N(1)-(5-phospho-D-ribosyl)glycinamide from N(1)-(5-phospho-D-ribosyl)glycinamide (10-formyl THF route): step 1/1.</text>
</comment>
<evidence type="ECO:0000313" key="7">
    <source>
        <dbReference type="EMBL" id="THF58477.1"/>
    </source>
</evidence>
<comment type="function">
    <text evidence="4">Catalyzes the transfer of a formyl group from 10-formyltetrahydrofolate to 5-phospho-ribosyl-glycinamide (GAR), producing 5-phospho-ribosyl-N-formylglycinamide (FGAR) and tetrahydrofolate.</text>
</comment>
<dbReference type="EC" id="2.1.2.2" evidence="4"/>
<evidence type="ECO:0000256" key="2">
    <source>
        <dbReference type="ARBA" id="ARBA00022679"/>
    </source>
</evidence>
<feature type="binding site" evidence="4">
    <location>
        <begin position="92"/>
        <end position="95"/>
    </location>
    <ligand>
        <name>(6R)-10-formyltetrahydrofolate</name>
        <dbReference type="ChEBI" id="CHEBI:195366"/>
    </ligand>
</feature>
<dbReference type="GO" id="GO:0004644">
    <property type="term" value="F:phosphoribosylglycinamide formyltransferase activity"/>
    <property type="evidence" value="ECO:0007669"/>
    <property type="project" value="UniProtKB-EC"/>
</dbReference>
<proteinExistence type="inferred from homology"/>
<reference evidence="7 8" key="1">
    <citation type="submission" date="2019-04" db="EMBL/GenBank/DDBJ databases">
        <title>Mesorhizobium composti sp. nov., isolated from compost.</title>
        <authorList>
            <person name="Lin S.-Y."/>
            <person name="Hameed A."/>
            <person name="Hsieh Y.-T."/>
            <person name="Young C.-C."/>
        </authorList>
    </citation>
    <scope>NUCLEOTIDE SEQUENCE [LARGE SCALE GENOMIC DNA]</scope>
    <source>
        <strain evidence="7 8">CC-YTH430</strain>
    </source>
</reference>
<dbReference type="InterPro" id="IPR036477">
    <property type="entry name" value="Formyl_transf_N_sf"/>
</dbReference>
<comment type="caution">
    <text evidence="7">The sequence shown here is derived from an EMBL/GenBank/DDBJ whole genome shotgun (WGS) entry which is preliminary data.</text>
</comment>
<dbReference type="EMBL" id="SSNY01000003">
    <property type="protein sequence ID" value="THF58477.1"/>
    <property type="molecule type" value="Genomic_DNA"/>
</dbReference>
<dbReference type="Gene3D" id="3.40.50.170">
    <property type="entry name" value="Formyl transferase, N-terminal domain"/>
    <property type="match status" value="1"/>
</dbReference>
<evidence type="ECO:0000256" key="4">
    <source>
        <dbReference type="HAMAP-Rule" id="MF_01930"/>
    </source>
</evidence>
<keyword evidence="2 4" id="KW-0808">Transferase</keyword>
<dbReference type="Proteomes" id="UP000306441">
    <property type="component" value="Unassembled WGS sequence"/>
</dbReference>
<keyword evidence="5" id="KW-0732">Signal</keyword>
<dbReference type="InterPro" id="IPR002376">
    <property type="entry name" value="Formyl_transf_N"/>
</dbReference>
<dbReference type="SUPFAM" id="SSF53328">
    <property type="entry name" value="Formyltransferase"/>
    <property type="match status" value="1"/>
</dbReference>
<comment type="similarity">
    <text evidence="4">Belongs to the GART family.</text>
</comment>